<dbReference type="InterPro" id="IPR023058">
    <property type="entry name" value="PPIase_PpiC_CS"/>
</dbReference>
<feature type="chain" id="PRO_5016998609" evidence="3">
    <location>
        <begin position="24"/>
        <end position="453"/>
    </location>
</feature>
<keyword evidence="2" id="KW-0697">Rotamase</keyword>
<feature type="signal peptide" evidence="3">
    <location>
        <begin position="1"/>
        <end position="23"/>
    </location>
</feature>
<dbReference type="EMBL" id="DNWC01000100">
    <property type="protein sequence ID" value="HBJ08918.1"/>
    <property type="molecule type" value="Genomic_DNA"/>
</dbReference>
<keyword evidence="2 5" id="KW-0413">Isomerase</keyword>
<dbReference type="InterPro" id="IPR050280">
    <property type="entry name" value="OMP_Chaperone_SurA"/>
</dbReference>
<name>A0A354M329_9BACT</name>
<evidence type="ECO:0000256" key="3">
    <source>
        <dbReference type="SAM" id="SignalP"/>
    </source>
</evidence>
<dbReference type="PROSITE" id="PS01096">
    <property type="entry name" value="PPIC_PPIASE_1"/>
    <property type="match status" value="1"/>
</dbReference>
<reference evidence="5 6" key="1">
    <citation type="journal article" date="2018" name="Nat. Biotechnol.">
        <title>A standardized bacterial taxonomy based on genome phylogeny substantially revises the tree of life.</title>
        <authorList>
            <person name="Parks D.H."/>
            <person name="Chuvochina M."/>
            <person name="Waite D.W."/>
            <person name="Rinke C."/>
            <person name="Skarshewski A."/>
            <person name="Chaumeil P.A."/>
            <person name="Hugenholtz P."/>
        </authorList>
    </citation>
    <scope>NUCLEOTIDE SEQUENCE [LARGE SCALE GENOMIC DNA]</scope>
    <source>
        <strain evidence="5">UBA11482</strain>
    </source>
</reference>
<dbReference type="PANTHER" id="PTHR47637">
    <property type="entry name" value="CHAPERONE SURA"/>
    <property type="match status" value="1"/>
</dbReference>
<dbReference type="Pfam" id="PF00639">
    <property type="entry name" value="Rotamase"/>
    <property type="match status" value="2"/>
</dbReference>
<sequence>MRKFSSVLLLTLFFSLIGVSLQAQNNIIDEVVWVVGDEAILKSQVEEQYRSMQYDGQKIDGDPYCVIPEQIAIQKLFMHQAKLDSITVSDAQVFQEVERKLNYFIANIGSKEKVEEYFNKPMSELREEMAEMVREQGIVQEMQRQLVKDIKITPSEVRRFFSGLPSDSIPYIPTQVEVQIITINPKIPQQEIDNIKARLREYSERVTKGETEFSTLAILYSEDPGSARMGGELGFMGRAQLVPEYADVAFNLNDPKKVSKIVETEFGYHIIQLIEKRGDRINTRHILLKPKVSEKELNNSIVRLDSLRNDITSGKFKFEEAAQFLSQDKNTRNNQGLMVNSENGTTKFQMSELPQEIAKVVNTMNAGDISQPFIMMDQKKGKEVAVLVKLRSRVEGHKANMSDDYQALKAIVEQNRREDLIENWIRKKQKETYIRIKDGWRNCDFKYDGWIKK</sequence>
<feature type="domain" description="PpiC" evidence="4">
    <location>
        <begin position="173"/>
        <end position="275"/>
    </location>
</feature>
<gene>
    <name evidence="5" type="ORF">DDY73_07915</name>
</gene>
<protein>
    <submittedName>
        <fullName evidence="5">Peptidylprolyl isomerase</fullName>
    </submittedName>
</protein>
<dbReference type="GO" id="GO:0003755">
    <property type="term" value="F:peptidyl-prolyl cis-trans isomerase activity"/>
    <property type="evidence" value="ECO:0007669"/>
    <property type="project" value="UniProtKB-KW"/>
</dbReference>
<accession>A0A354M329</accession>
<evidence type="ECO:0000259" key="4">
    <source>
        <dbReference type="PROSITE" id="PS50198"/>
    </source>
</evidence>
<comment type="caution">
    <text evidence="5">The sequence shown here is derived from an EMBL/GenBank/DDBJ whole genome shotgun (WGS) entry which is preliminary data.</text>
</comment>
<dbReference type="InterPro" id="IPR027304">
    <property type="entry name" value="Trigger_fact/SurA_dom_sf"/>
</dbReference>
<proteinExistence type="predicted"/>
<dbReference type="SUPFAM" id="SSF54534">
    <property type="entry name" value="FKBP-like"/>
    <property type="match status" value="2"/>
</dbReference>
<dbReference type="InterPro" id="IPR000297">
    <property type="entry name" value="PPIase_PpiC"/>
</dbReference>
<dbReference type="SUPFAM" id="SSF109998">
    <property type="entry name" value="Triger factor/SurA peptide-binding domain-like"/>
    <property type="match status" value="1"/>
</dbReference>
<evidence type="ECO:0000256" key="2">
    <source>
        <dbReference type="PROSITE-ProRule" id="PRU00278"/>
    </source>
</evidence>
<dbReference type="Gene3D" id="1.10.4030.10">
    <property type="entry name" value="Porin chaperone SurA, peptide-binding domain"/>
    <property type="match status" value="1"/>
</dbReference>
<dbReference type="Gene3D" id="3.10.50.40">
    <property type="match status" value="2"/>
</dbReference>
<keyword evidence="1 3" id="KW-0732">Signal</keyword>
<dbReference type="PROSITE" id="PS50198">
    <property type="entry name" value="PPIC_PPIASE_2"/>
    <property type="match status" value="2"/>
</dbReference>
<dbReference type="AlphaFoldDB" id="A0A354M329"/>
<organism evidence="5 6">
    <name type="scientific">Coprobacter fastidiosus</name>
    <dbReference type="NCBI Taxonomy" id="1099853"/>
    <lineage>
        <taxon>Bacteria</taxon>
        <taxon>Pseudomonadati</taxon>
        <taxon>Bacteroidota</taxon>
        <taxon>Bacteroidia</taxon>
        <taxon>Bacteroidales</taxon>
        <taxon>Barnesiellaceae</taxon>
        <taxon>Coprobacter</taxon>
    </lineage>
</organism>
<dbReference type="PANTHER" id="PTHR47637:SF1">
    <property type="entry name" value="CHAPERONE SURA"/>
    <property type="match status" value="1"/>
</dbReference>
<dbReference type="Proteomes" id="UP000262954">
    <property type="component" value="Unassembled WGS sequence"/>
</dbReference>
<dbReference type="InterPro" id="IPR046357">
    <property type="entry name" value="PPIase_dom_sf"/>
</dbReference>
<feature type="domain" description="PpiC" evidence="4">
    <location>
        <begin position="278"/>
        <end position="373"/>
    </location>
</feature>
<evidence type="ECO:0000256" key="1">
    <source>
        <dbReference type="ARBA" id="ARBA00022729"/>
    </source>
</evidence>
<evidence type="ECO:0000313" key="6">
    <source>
        <dbReference type="Proteomes" id="UP000262954"/>
    </source>
</evidence>
<evidence type="ECO:0000313" key="5">
    <source>
        <dbReference type="EMBL" id="HBJ08918.1"/>
    </source>
</evidence>